<dbReference type="GO" id="GO:0000150">
    <property type="term" value="F:DNA strand exchange activity"/>
    <property type="evidence" value="ECO:0007669"/>
    <property type="project" value="InterPro"/>
</dbReference>
<dbReference type="Pfam" id="PF00239">
    <property type="entry name" value="Resolvase"/>
    <property type="match status" value="1"/>
</dbReference>
<evidence type="ECO:0000313" key="3">
    <source>
        <dbReference type="Proteomes" id="UP000305778"/>
    </source>
</evidence>
<dbReference type="Gene3D" id="3.40.50.1390">
    <property type="entry name" value="Resolvase, N-terminal catalytic domain"/>
    <property type="match status" value="1"/>
</dbReference>
<dbReference type="InterPro" id="IPR036162">
    <property type="entry name" value="Resolvase-like_N_sf"/>
</dbReference>
<accession>A0A4U0S2U2</accession>
<dbReference type="InterPro" id="IPR006119">
    <property type="entry name" value="Resolv_N"/>
</dbReference>
<protein>
    <submittedName>
        <fullName evidence="2">Recombinase family protein</fullName>
    </submittedName>
</protein>
<dbReference type="Pfam" id="PF13408">
    <property type="entry name" value="Zn_ribbon_recom"/>
    <property type="match status" value="1"/>
</dbReference>
<reference evidence="2 3" key="1">
    <citation type="submission" date="2019-04" db="EMBL/GenBank/DDBJ databases">
        <title>Streptomyces oryziradicis sp. nov., a novel actinomycete isolated from rhizosphere soil of rice (Oryza sativa L.).</title>
        <authorList>
            <person name="Li C."/>
        </authorList>
    </citation>
    <scope>NUCLEOTIDE SEQUENCE [LARGE SCALE GENOMIC DNA]</scope>
    <source>
        <strain evidence="2 3">NEAU-C40</strain>
    </source>
</reference>
<organism evidence="2 3">
    <name type="scientific">Actinacidiphila oryziradicis</name>
    <dbReference type="NCBI Taxonomy" id="2571141"/>
    <lineage>
        <taxon>Bacteria</taxon>
        <taxon>Bacillati</taxon>
        <taxon>Actinomycetota</taxon>
        <taxon>Actinomycetes</taxon>
        <taxon>Kitasatosporales</taxon>
        <taxon>Streptomycetaceae</taxon>
        <taxon>Actinacidiphila</taxon>
    </lineage>
</organism>
<dbReference type="CDD" id="cd00338">
    <property type="entry name" value="Ser_Recombinase"/>
    <property type="match status" value="1"/>
</dbReference>
<sequence length="494" mass="54968">MNEVAPVILVVSYARISADTARDGHGVEDQHKVNAETAARLGWTIAHRYTDNDLSAAKARVVRPDFEAMVKALKSGHMPDGQPVHGVIVVADDRLTRRAGDYERFVDALTYDEGRVYADAKGPKNLYSEDVESMGLFGVVISKMEVRKMQRRARRSHRSRAERGIPVGGKRPFGWKADKLALEPEEAAWLAKAAREVIGGKSLHSILREWQEAGVRTINDKEWASRSLKLALWNPRLCGWRKHNGELVRDANGIPVVGLWEPIVTPKEWMAIDAVFSARLGPNIKADGTVTDYRTPSYLLTGILRCGKPRGDGQICNAPLRASARPDLSGGYLYQCPSKEMGGCGGTGRNGAKIDEFVTEVVLAKLEERAAKTTLEDASWGGEGELNHLMSKQRKILQAWQADQISDELFFPENQKMEARVKELRADRTRHALRQQRAAEVTGDVRERWNSGQLDLAQKRALTREALHAVIVLPVGGGGRRPFNPDLLVPKWRD</sequence>
<dbReference type="PANTHER" id="PTHR30461:SF23">
    <property type="entry name" value="DNA RECOMBINASE-RELATED"/>
    <property type="match status" value="1"/>
</dbReference>
<dbReference type="AlphaFoldDB" id="A0A4U0S2U2"/>
<dbReference type="InterPro" id="IPR025827">
    <property type="entry name" value="Zn_ribbon_recom_dom"/>
</dbReference>
<name>A0A4U0S2U2_9ACTN</name>
<dbReference type="SUPFAM" id="SSF53041">
    <property type="entry name" value="Resolvase-like"/>
    <property type="match status" value="1"/>
</dbReference>
<evidence type="ECO:0000259" key="1">
    <source>
        <dbReference type="PROSITE" id="PS51737"/>
    </source>
</evidence>
<dbReference type="GO" id="GO:0003677">
    <property type="term" value="F:DNA binding"/>
    <property type="evidence" value="ECO:0007669"/>
    <property type="project" value="InterPro"/>
</dbReference>
<dbReference type="RefSeq" id="WP_136728503.1">
    <property type="nucleotide sequence ID" value="NZ_SUMC01000055.1"/>
</dbReference>
<dbReference type="PROSITE" id="PS51737">
    <property type="entry name" value="RECOMBINASE_DNA_BIND"/>
    <property type="match status" value="1"/>
</dbReference>
<dbReference type="OrthoDB" id="4500247at2"/>
<gene>
    <name evidence="2" type="ORF">FCI23_36695</name>
</gene>
<proteinExistence type="predicted"/>
<feature type="domain" description="Recombinase" evidence="1">
    <location>
        <begin position="172"/>
        <end position="282"/>
    </location>
</feature>
<dbReference type="SMART" id="SM00857">
    <property type="entry name" value="Resolvase"/>
    <property type="match status" value="1"/>
</dbReference>
<dbReference type="Pfam" id="PF07508">
    <property type="entry name" value="Recombinase"/>
    <property type="match status" value="1"/>
</dbReference>
<dbReference type="InterPro" id="IPR011109">
    <property type="entry name" value="DNA_bind_recombinase_dom"/>
</dbReference>
<evidence type="ECO:0000313" key="2">
    <source>
        <dbReference type="EMBL" id="TKA03196.1"/>
    </source>
</evidence>
<dbReference type="Gene3D" id="3.90.1750.20">
    <property type="entry name" value="Putative Large Serine Recombinase, Chain B, Domain 2"/>
    <property type="match status" value="1"/>
</dbReference>
<dbReference type="PANTHER" id="PTHR30461">
    <property type="entry name" value="DNA-INVERTASE FROM LAMBDOID PROPHAGE"/>
    <property type="match status" value="1"/>
</dbReference>
<dbReference type="InterPro" id="IPR038109">
    <property type="entry name" value="DNA_bind_recomb_sf"/>
</dbReference>
<comment type="caution">
    <text evidence="2">The sequence shown here is derived from an EMBL/GenBank/DDBJ whole genome shotgun (WGS) entry which is preliminary data.</text>
</comment>
<dbReference type="Proteomes" id="UP000305778">
    <property type="component" value="Unassembled WGS sequence"/>
</dbReference>
<keyword evidence="3" id="KW-1185">Reference proteome</keyword>
<dbReference type="InterPro" id="IPR050639">
    <property type="entry name" value="SSR_resolvase"/>
</dbReference>
<dbReference type="EMBL" id="SUMC01000055">
    <property type="protein sequence ID" value="TKA03196.1"/>
    <property type="molecule type" value="Genomic_DNA"/>
</dbReference>